<evidence type="ECO:0000256" key="1">
    <source>
        <dbReference type="SAM" id="Phobius"/>
    </source>
</evidence>
<gene>
    <name evidence="2" type="ORF">KEF85_06955</name>
</gene>
<sequence length="837" mass="93248">MLWIILTIIVIIIAIAIIKKLAKLIFTFIKAIPFIVLGISVGPLILLGFIFERFCAALHIRALISIFLTITTWALFFIWGFLDIQTEINAFDFDFNPYIDSFSFDSWKFALPACLFVSMLYCHRTQNEIKFRSEPLELFHKKRSEFYMYVFSGFFLLVVSASMGRIFNYLDWSSKIAWYTGLAYYAVAVLVQFYAISQENGMKTISKSIYDKLNNSEKLNASAYLQEITKENILNDEDVKTIFQGIAAKLINEGTIKEIVLNENHWLFNTSWYQTRMNKLYFILSENLRHNEDGLKTIIENWLGLPNTEIQDFLDHNLDFGSFYHFDDGRYFVVYRHVDQLDTCVSCGMTVVVDKRSSGEWHCSTVCKETEDVCLTIKNKPIDNFMAEAATNGFVLMAGANAWNDNHKIFATGGQGHGFAAEQGNNKIDRLMRRDAQIIGGDNAKNGADRIVQGQQIQTKYCATGARSVGAAFDGQQGMYRYVDNTGKPMQLEVPRDQYNKAIETMENKIRNGKVPGITDPNDAEKLIRKGHLTYAQAQNITKFGTVESILYDISEGVVVGAVAGGISFGITSLIFYLNTKDEEEAFRVAVIQAGNTFGKTLAISITTQQLHRLSTIQSVLEHVDVGKLSPTISDVLQKGMGVSSTGINKALRGTLVTSVAVIAVTTGPDMIKLIRGRISQAQFFKNLVVVSSGMAGGVIGSVAGGFLFSPMGPVGVFFGRTAGGVIGGIIASAVSNKIANKLIEEDRVKMLRILQIQMEYLAITFMLTAEEIDNLNTNLDTVIGQKTLEVLFAAGNQRRAMANFFLKPVVVTIIKQRPALSFEINDVIDACDNWVV</sequence>
<evidence type="ECO:0000313" key="3">
    <source>
        <dbReference type="Proteomes" id="UP000676649"/>
    </source>
</evidence>
<feature type="transmembrane region" description="Helical" evidence="1">
    <location>
        <begin position="176"/>
        <end position="196"/>
    </location>
</feature>
<keyword evidence="1" id="KW-0472">Membrane</keyword>
<reference evidence="2" key="1">
    <citation type="submission" date="2021-04" db="EMBL/GenBank/DDBJ databases">
        <title>Draft genome sequence data of methanotrophic Methylovulum sp. strain S1L and Methylomonas sp. strain S2AM isolated from boreal lake water columns.</title>
        <authorList>
            <person name="Rissanen A.J."/>
            <person name="Mangayil R."/>
            <person name="Svenning M.M."/>
            <person name="Khanongnuch R."/>
        </authorList>
    </citation>
    <scope>NUCLEOTIDE SEQUENCE</scope>
    <source>
        <strain evidence="2">S2AM</strain>
    </source>
</reference>
<keyword evidence="3" id="KW-1185">Reference proteome</keyword>
<dbReference type="AlphaFoldDB" id="A0A975RAI3"/>
<keyword evidence="1" id="KW-0812">Transmembrane</keyword>
<dbReference type="Proteomes" id="UP000676649">
    <property type="component" value="Chromosome"/>
</dbReference>
<feature type="transmembrane region" description="Helical" evidence="1">
    <location>
        <begin position="32"/>
        <end position="51"/>
    </location>
</feature>
<feature type="transmembrane region" description="Helical" evidence="1">
    <location>
        <begin position="684"/>
        <end position="709"/>
    </location>
</feature>
<accession>A0A975RAI3</accession>
<dbReference type="EMBL" id="CP073754">
    <property type="protein sequence ID" value="QWF72182.1"/>
    <property type="molecule type" value="Genomic_DNA"/>
</dbReference>
<name>A0A975RAI3_9GAMM</name>
<feature type="transmembrane region" description="Helical" evidence="1">
    <location>
        <begin position="146"/>
        <end position="170"/>
    </location>
</feature>
<feature type="transmembrane region" description="Helical" evidence="1">
    <location>
        <begin position="558"/>
        <end position="578"/>
    </location>
</feature>
<dbReference type="KEGG" id="mpad:KEF85_06955"/>
<evidence type="ECO:0000313" key="2">
    <source>
        <dbReference type="EMBL" id="QWF72182.1"/>
    </source>
</evidence>
<evidence type="ECO:0008006" key="4">
    <source>
        <dbReference type="Google" id="ProtNLM"/>
    </source>
</evidence>
<proteinExistence type="predicted"/>
<feature type="transmembrane region" description="Helical" evidence="1">
    <location>
        <begin position="715"/>
        <end position="735"/>
    </location>
</feature>
<feature type="transmembrane region" description="Helical" evidence="1">
    <location>
        <begin position="63"/>
        <end position="82"/>
    </location>
</feature>
<keyword evidence="1" id="KW-1133">Transmembrane helix</keyword>
<organism evidence="2 3">
    <name type="scientific">Methylomonas paludis</name>
    <dbReference type="NCBI Taxonomy" id="1173101"/>
    <lineage>
        <taxon>Bacteria</taxon>
        <taxon>Pseudomonadati</taxon>
        <taxon>Pseudomonadota</taxon>
        <taxon>Gammaproteobacteria</taxon>
        <taxon>Methylococcales</taxon>
        <taxon>Methylococcaceae</taxon>
        <taxon>Methylomonas</taxon>
    </lineage>
</organism>
<dbReference type="RefSeq" id="WP_215584426.1">
    <property type="nucleotide sequence ID" value="NZ_CP073754.1"/>
</dbReference>
<protein>
    <recommendedName>
        <fullName evidence="4">Inner membrane protein yeeR</fullName>
    </recommendedName>
</protein>